<evidence type="ECO:0000313" key="6">
    <source>
        <dbReference type="Proteomes" id="UP001652625"/>
    </source>
</evidence>
<dbReference type="GO" id="GO:0016301">
    <property type="term" value="F:kinase activity"/>
    <property type="evidence" value="ECO:0007669"/>
    <property type="project" value="UniProtKB-KW"/>
</dbReference>
<dbReference type="CDD" id="cd14074">
    <property type="entry name" value="STKc_SNRK"/>
    <property type="match status" value="1"/>
</dbReference>
<dbReference type="InterPro" id="IPR011009">
    <property type="entry name" value="Kinase-like_dom_sf"/>
</dbReference>
<keyword evidence="1 3" id="KW-0547">Nucleotide-binding</keyword>
<accession>A0ABM4DN65</accession>
<dbReference type="PANTHER" id="PTHR24346:SF45">
    <property type="entry name" value="PROTEIN KINASE DOMAIN-CONTAINING PROTEIN"/>
    <property type="match status" value="1"/>
</dbReference>
<dbReference type="SUPFAM" id="SSF56112">
    <property type="entry name" value="Protein kinase-like (PK-like)"/>
    <property type="match status" value="1"/>
</dbReference>
<keyword evidence="6" id="KW-1185">Reference proteome</keyword>
<name>A0ABM4DN65_HYDVU</name>
<keyword evidence="2 3" id="KW-0067">ATP-binding</keyword>
<protein>
    <submittedName>
        <fullName evidence="7">SNF-related serine/threonine-protein kinase</fullName>
    </submittedName>
</protein>
<dbReference type="CDD" id="cd14339">
    <property type="entry name" value="UBA_SNRK"/>
    <property type="match status" value="1"/>
</dbReference>
<feature type="domain" description="Protein kinase" evidence="5">
    <location>
        <begin position="21"/>
        <end position="275"/>
    </location>
</feature>
<dbReference type="Pfam" id="PF00069">
    <property type="entry name" value="Pkinase"/>
    <property type="match status" value="1"/>
</dbReference>
<evidence type="ECO:0000313" key="7">
    <source>
        <dbReference type="RefSeq" id="XP_065675986.1"/>
    </source>
</evidence>
<sequence length="738" mass="83731">MEPQADRIIRAKPDKNIAGLYDMERSLGSGHFAVVKLARHVFTGEKVAVKVIDKSKLDGVAKSHLYQEVRCMKLVQHPNIVRLYEVIDTQTKLYLILEYGDGGDMYDHIMRYEGQGISEAKACHYFRQILSAIDYCHKLHVVHRDLKPENVIFFKSQDIAKLTDFGFSNSFMPGEKLYTSCGSLAYSAPEILLGDSYDAPAVDVWSLGVILYMMVCGKGPFNHANDSETLTMIMDCRYDLPSTLSSRCKSLISRMLVRQPSSRASIANILDDPWLSESSLPKMMTRKPLISEVNIPSEIHSIVLKKMENGNISTREQIEKSLREKAYNHIAATYFLLAERALKKIYVGAFHVKNEGYNMFSSSIARSTSQVDCPTEITQDDSIEVINYPITNDLTREHSQSDECLVSESSHDDEFQIKPLQPRTQRLTYPSTMYTKQNTKSSSNLLNEISEEHHSADESPRSSPLQRRASQRRRQYHACRLSPIHSRRSSCSSSDDEELHLLTERRRRSGLGLQTLQTSFQSLNTFTQNTSGNCIGKQNFICSQQMDKKTDLENFFLSSLNSNLSKQRTSYGRYLSDTNLTSRYLQLHLAILNKKKDKMVKSSSDTNLSSTMLQDPHNIFLTSQFIKNKDLFLKGIKRSSINSSSFSSPIEEEPPNELSNSHPLTEGNISDKFHKCASLSKLSESIKRNRKQYSDSDLSVKSCNAEIRFYIENIINTDRLSNLSKIVSVYTGGLSQIL</sequence>
<dbReference type="InterPro" id="IPR000719">
    <property type="entry name" value="Prot_kinase_dom"/>
</dbReference>
<feature type="compositionally biased region" description="Basic and acidic residues" evidence="4">
    <location>
        <begin position="450"/>
        <end position="460"/>
    </location>
</feature>
<organism evidence="6 7">
    <name type="scientific">Hydra vulgaris</name>
    <name type="common">Hydra</name>
    <name type="synonym">Hydra attenuata</name>
    <dbReference type="NCBI Taxonomy" id="6087"/>
    <lineage>
        <taxon>Eukaryota</taxon>
        <taxon>Metazoa</taxon>
        <taxon>Cnidaria</taxon>
        <taxon>Hydrozoa</taxon>
        <taxon>Hydroidolina</taxon>
        <taxon>Anthoathecata</taxon>
        <taxon>Aplanulata</taxon>
        <taxon>Hydridae</taxon>
        <taxon>Hydra</taxon>
    </lineage>
</organism>
<evidence type="ECO:0000259" key="5">
    <source>
        <dbReference type="SMART" id="SM00220"/>
    </source>
</evidence>
<dbReference type="SMART" id="SM00220">
    <property type="entry name" value="S_TKc"/>
    <property type="match status" value="1"/>
</dbReference>
<dbReference type="Proteomes" id="UP001652625">
    <property type="component" value="Chromosome 15"/>
</dbReference>
<dbReference type="GeneID" id="100200107"/>
<dbReference type="InterPro" id="IPR017441">
    <property type="entry name" value="Protein_kinase_ATP_BS"/>
</dbReference>
<dbReference type="Pfam" id="PF23312">
    <property type="entry name" value="UBA_SIK3"/>
    <property type="match status" value="1"/>
</dbReference>
<feature type="region of interest" description="Disordered" evidence="4">
    <location>
        <begin position="642"/>
        <end position="664"/>
    </location>
</feature>
<feature type="region of interest" description="Disordered" evidence="4">
    <location>
        <begin position="397"/>
        <end position="476"/>
    </location>
</feature>
<dbReference type="InterPro" id="IPR057380">
    <property type="entry name" value="UBA_SIK1/2/3"/>
</dbReference>
<keyword evidence="7" id="KW-0808">Transferase</keyword>
<proteinExistence type="predicted"/>
<keyword evidence="7" id="KW-0418">Kinase</keyword>
<dbReference type="PANTHER" id="PTHR24346">
    <property type="entry name" value="MAP/MICROTUBULE AFFINITY-REGULATING KINASE"/>
    <property type="match status" value="1"/>
</dbReference>
<dbReference type="PROSITE" id="PS00107">
    <property type="entry name" value="PROTEIN_KINASE_ATP"/>
    <property type="match status" value="1"/>
</dbReference>
<feature type="binding site" evidence="3">
    <location>
        <position position="50"/>
    </location>
    <ligand>
        <name>ATP</name>
        <dbReference type="ChEBI" id="CHEBI:30616"/>
    </ligand>
</feature>
<evidence type="ECO:0000256" key="2">
    <source>
        <dbReference type="ARBA" id="ARBA00022840"/>
    </source>
</evidence>
<dbReference type="InterPro" id="IPR008271">
    <property type="entry name" value="Ser/Thr_kinase_AS"/>
</dbReference>
<evidence type="ECO:0000256" key="1">
    <source>
        <dbReference type="ARBA" id="ARBA00022741"/>
    </source>
</evidence>
<reference evidence="7" key="1">
    <citation type="submission" date="2025-08" db="UniProtKB">
        <authorList>
            <consortium name="RefSeq"/>
        </authorList>
    </citation>
    <scope>IDENTIFICATION</scope>
</reference>
<dbReference type="Gene3D" id="1.10.510.10">
    <property type="entry name" value="Transferase(Phosphotransferase) domain 1"/>
    <property type="match status" value="1"/>
</dbReference>
<gene>
    <name evidence="7" type="primary">LOC100200107</name>
</gene>
<dbReference type="RefSeq" id="XP_065675986.1">
    <property type="nucleotide sequence ID" value="XM_065819914.1"/>
</dbReference>
<dbReference type="PROSITE" id="PS00108">
    <property type="entry name" value="PROTEIN_KINASE_ST"/>
    <property type="match status" value="1"/>
</dbReference>
<feature type="compositionally biased region" description="Polar residues" evidence="4">
    <location>
        <begin position="422"/>
        <end position="440"/>
    </location>
</feature>
<evidence type="ECO:0000256" key="4">
    <source>
        <dbReference type="SAM" id="MobiDB-lite"/>
    </source>
</evidence>
<evidence type="ECO:0000256" key="3">
    <source>
        <dbReference type="PROSITE-ProRule" id="PRU10141"/>
    </source>
</evidence>